<comment type="caution">
    <text evidence="2">The sequence shown here is derived from an EMBL/GenBank/DDBJ whole genome shotgun (WGS) entry which is preliminary data.</text>
</comment>
<keyword evidence="3" id="KW-1185">Reference proteome</keyword>
<accession>A0ABW5HSA4</accession>
<dbReference type="InterPro" id="IPR034660">
    <property type="entry name" value="DinB/YfiT-like"/>
</dbReference>
<gene>
    <name evidence="2" type="ORF">ACFSUT_05475</name>
</gene>
<dbReference type="GO" id="GO:0016853">
    <property type="term" value="F:isomerase activity"/>
    <property type="evidence" value="ECO:0007669"/>
    <property type="project" value="UniProtKB-KW"/>
</dbReference>
<sequence>MDSRAVGLDGDIDLLEDLWQRWFDAGRHLSASSWELPGLGVWSVKELYAHVSRGARTTVNLFESEDAKGTPDVPDAAAYFGRLMNGPDPRAGVAAAAKAWSAAHSAADLIAEFPHATGSALQAARRNGDRLLHTVGGSMRAADYLLTRVVEATVHLLDLRDFVPAVAAPPDRAVMRTADVLVSLATPENVVRLATGRAASAAFPVLR</sequence>
<evidence type="ECO:0000313" key="3">
    <source>
        <dbReference type="Proteomes" id="UP001597542"/>
    </source>
</evidence>
<dbReference type="Pfam" id="PF11716">
    <property type="entry name" value="MDMPI_N"/>
    <property type="match status" value="1"/>
</dbReference>
<evidence type="ECO:0000259" key="1">
    <source>
        <dbReference type="Pfam" id="PF11716"/>
    </source>
</evidence>
<evidence type="ECO:0000313" key="2">
    <source>
        <dbReference type="EMBL" id="MFD2479713.1"/>
    </source>
</evidence>
<dbReference type="Proteomes" id="UP001597542">
    <property type="component" value="Unassembled WGS sequence"/>
</dbReference>
<dbReference type="RefSeq" id="WP_344277992.1">
    <property type="nucleotide sequence ID" value="NZ_BAAAHV010000013.1"/>
</dbReference>
<reference evidence="3" key="1">
    <citation type="journal article" date="2019" name="Int. J. Syst. Evol. Microbiol.">
        <title>The Global Catalogue of Microorganisms (GCM) 10K type strain sequencing project: providing services to taxonomists for standard genome sequencing and annotation.</title>
        <authorList>
            <consortium name="The Broad Institute Genomics Platform"/>
            <consortium name="The Broad Institute Genome Sequencing Center for Infectious Disease"/>
            <person name="Wu L."/>
            <person name="Ma J."/>
        </authorList>
    </citation>
    <scope>NUCLEOTIDE SEQUENCE [LARGE SCALE GENOMIC DNA]</scope>
    <source>
        <strain evidence="3">CGMCC 4.7638</strain>
    </source>
</reference>
<dbReference type="SUPFAM" id="SSF109854">
    <property type="entry name" value="DinB/YfiT-like putative metalloenzymes"/>
    <property type="match status" value="1"/>
</dbReference>
<protein>
    <submittedName>
        <fullName evidence="2">Maleylpyruvate isomerase N-terminal domain-containing protein</fullName>
    </submittedName>
</protein>
<dbReference type="InterPro" id="IPR024344">
    <property type="entry name" value="MDMPI_metal-binding"/>
</dbReference>
<proteinExistence type="predicted"/>
<dbReference type="Gene3D" id="1.20.120.450">
    <property type="entry name" value="dinb family like domain"/>
    <property type="match status" value="1"/>
</dbReference>
<name>A0ABW5HSA4_9PSEU</name>
<feature type="domain" description="Mycothiol-dependent maleylpyruvate isomerase metal-binding" evidence="1">
    <location>
        <begin position="16"/>
        <end position="160"/>
    </location>
</feature>
<dbReference type="EMBL" id="JBHUKQ010000004">
    <property type="protein sequence ID" value="MFD2479713.1"/>
    <property type="molecule type" value="Genomic_DNA"/>
</dbReference>
<organism evidence="2 3">
    <name type="scientific">Amycolatopsis albidoflavus</name>
    <dbReference type="NCBI Taxonomy" id="102226"/>
    <lineage>
        <taxon>Bacteria</taxon>
        <taxon>Bacillati</taxon>
        <taxon>Actinomycetota</taxon>
        <taxon>Actinomycetes</taxon>
        <taxon>Pseudonocardiales</taxon>
        <taxon>Pseudonocardiaceae</taxon>
        <taxon>Amycolatopsis</taxon>
    </lineage>
</organism>
<keyword evidence="2" id="KW-0413">Isomerase</keyword>